<evidence type="ECO:0000259" key="2">
    <source>
        <dbReference type="Pfam" id="PF01569"/>
    </source>
</evidence>
<keyword evidence="1" id="KW-0472">Membrane</keyword>
<organism evidence="3 4">
    <name type="scientific">Dactylosporangium vinaceum</name>
    <dbReference type="NCBI Taxonomy" id="53362"/>
    <lineage>
        <taxon>Bacteria</taxon>
        <taxon>Bacillati</taxon>
        <taxon>Actinomycetota</taxon>
        <taxon>Actinomycetes</taxon>
        <taxon>Micromonosporales</taxon>
        <taxon>Micromonosporaceae</taxon>
        <taxon>Dactylosporangium</taxon>
    </lineage>
</organism>
<keyword evidence="1" id="KW-1133">Transmembrane helix</keyword>
<proteinExistence type="predicted"/>
<dbReference type="Gene3D" id="1.20.144.10">
    <property type="entry name" value="Phosphatidic acid phosphatase type 2/haloperoxidase"/>
    <property type="match status" value="1"/>
</dbReference>
<keyword evidence="4" id="KW-1185">Reference proteome</keyword>
<comment type="caution">
    <text evidence="3">The sequence shown here is derived from an EMBL/GenBank/DDBJ whole genome shotgun (WGS) entry which is preliminary data.</text>
</comment>
<feature type="transmembrane region" description="Helical" evidence="1">
    <location>
        <begin position="12"/>
        <end position="33"/>
    </location>
</feature>
<dbReference type="Proteomes" id="UP001589608">
    <property type="component" value="Unassembled WGS sequence"/>
</dbReference>
<feature type="transmembrane region" description="Helical" evidence="1">
    <location>
        <begin position="53"/>
        <end position="81"/>
    </location>
</feature>
<dbReference type="InterPro" id="IPR036938">
    <property type="entry name" value="PAP2/HPO_sf"/>
</dbReference>
<gene>
    <name evidence="3" type="ORF">ACFFTR_29945</name>
</gene>
<sequence>MRLQLRPVRPAGWWLDALLLAGFATITILLAAKTSLLHLDTGVRDFADAHRPYWFYIVLRIGNLLGQGGGVLTPMVAIAAFFMSRARHTIRPFLPLIGAELITYLTIGPIKLWTDRTAPSNHVLSRPEELFRIDSGMSYPSGHVINTIVFYGVLASMLAGVLRPGYVLALRIVVPLIVLFTTTYLSFHWFTDGLSGLLVGVVLDRVLQRVPWDDIPLPRRFGDWTGPFYDTQVPARMTR</sequence>
<feature type="transmembrane region" description="Helical" evidence="1">
    <location>
        <begin position="93"/>
        <end position="114"/>
    </location>
</feature>
<feature type="transmembrane region" description="Helical" evidence="1">
    <location>
        <begin position="144"/>
        <end position="162"/>
    </location>
</feature>
<evidence type="ECO:0000313" key="3">
    <source>
        <dbReference type="EMBL" id="MFB9447335.1"/>
    </source>
</evidence>
<dbReference type="EMBL" id="JBHMCA010000053">
    <property type="protein sequence ID" value="MFB9447335.1"/>
    <property type="molecule type" value="Genomic_DNA"/>
</dbReference>
<dbReference type="Pfam" id="PF01569">
    <property type="entry name" value="PAP2"/>
    <property type="match status" value="1"/>
</dbReference>
<evidence type="ECO:0000313" key="4">
    <source>
        <dbReference type="Proteomes" id="UP001589608"/>
    </source>
</evidence>
<accession>A0ABV5MEQ0</accession>
<name>A0ABV5MEQ0_9ACTN</name>
<dbReference type="RefSeq" id="WP_246655979.1">
    <property type="nucleotide sequence ID" value="NZ_CP061913.1"/>
</dbReference>
<evidence type="ECO:0000256" key="1">
    <source>
        <dbReference type="SAM" id="Phobius"/>
    </source>
</evidence>
<feature type="domain" description="Phosphatidic acid phosphatase type 2/haloperoxidase" evidence="2">
    <location>
        <begin position="94"/>
        <end position="212"/>
    </location>
</feature>
<feature type="transmembrane region" description="Helical" evidence="1">
    <location>
        <begin position="169"/>
        <end position="190"/>
    </location>
</feature>
<dbReference type="SUPFAM" id="SSF48317">
    <property type="entry name" value="Acid phosphatase/Vanadium-dependent haloperoxidase"/>
    <property type="match status" value="1"/>
</dbReference>
<dbReference type="InterPro" id="IPR000326">
    <property type="entry name" value="PAP2/HPO"/>
</dbReference>
<keyword evidence="1" id="KW-0812">Transmembrane</keyword>
<reference evidence="3 4" key="1">
    <citation type="submission" date="2024-09" db="EMBL/GenBank/DDBJ databases">
        <authorList>
            <person name="Sun Q."/>
            <person name="Mori K."/>
        </authorList>
    </citation>
    <scope>NUCLEOTIDE SEQUENCE [LARGE SCALE GENOMIC DNA]</scope>
    <source>
        <strain evidence="3 4">JCM 3307</strain>
    </source>
</reference>
<protein>
    <submittedName>
        <fullName evidence="3">Phosphatase PAP2 family protein</fullName>
    </submittedName>
</protein>